<gene>
    <name evidence="7" type="ORF">BJ984_002912</name>
</gene>
<keyword evidence="3" id="KW-0328">Glycosyltransferase</keyword>
<comment type="pathway">
    <text evidence="1">Cell wall biogenesis; cell wall polysaccharide biosynthesis.</text>
</comment>
<evidence type="ECO:0000256" key="1">
    <source>
        <dbReference type="ARBA" id="ARBA00004776"/>
    </source>
</evidence>
<dbReference type="SUPFAM" id="SSF53448">
    <property type="entry name" value="Nucleotide-diphospho-sugar transferases"/>
    <property type="match status" value="1"/>
</dbReference>
<comment type="similarity">
    <text evidence="2">Belongs to the glycosyltransferase 2 family.</text>
</comment>
<proteinExistence type="inferred from homology"/>
<evidence type="ECO:0000256" key="4">
    <source>
        <dbReference type="ARBA" id="ARBA00022679"/>
    </source>
</evidence>
<dbReference type="InterPro" id="IPR029044">
    <property type="entry name" value="Nucleotide-diphossugar_trans"/>
</dbReference>
<dbReference type="RefSeq" id="WP_179548636.1">
    <property type="nucleotide sequence ID" value="NZ_BSEW01000002.1"/>
</dbReference>
<dbReference type="EMBL" id="JACCBM010000001">
    <property type="protein sequence ID" value="NYD71754.1"/>
    <property type="molecule type" value="Genomic_DNA"/>
</dbReference>
<dbReference type="Proteomes" id="UP000549913">
    <property type="component" value="Unassembled WGS sequence"/>
</dbReference>
<keyword evidence="8" id="KW-1185">Reference proteome</keyword>
<feature type="region of interest" description="Disordered" evidence="5">
    <location>
        <begin position="1"/>
        <end position="21"/>
    </location>
</feature>
<reference evidence="7 8" key="1">
    <citation type="submission" date="2020-07" db="EMBL/GenBank/DDBJ databases">
        <title>Sequencing the genomes of 1000 actinobacteria strains.</title>
        <authorList>
            <person name="Klenk H.-P."/>
        </authorList>
    </citation>
    <scope>NUCLEOTIDE SEQUENCE [LARGE SCALE GENOMIC DNA]</scope>
    <source>
        <strain evidence="7 8">DSM 26474</strain>
    </source>
</reference>
<evidence type="ECO:0000313" key="7">
    <source>
        <dbReference type="EMBL" id="NYD71754.1"/>
    </source>
</evidence>
<dbReference type="PANTHER" id="PTHR43179:SF12">
    <property type="entry name" value="GALACTOFURANOSYLTRANSFERASE GLFT2"/>
    <property type="match status" value="1"/>
</dbReference>
<name>A0A852SSS9_9MICO</name>
<dbReference type="Pfam" id="PF00535">
    <property type="entry name" value="Glycos_transf_2"/>
    <property type="match status" value="1"/>
</dbReference>
<dbReference type="PANTHER" id="PTHR43179">
    <property type="entry name" value="RHAMNOSYLTRANSFERASE WBBL"/>
    <property type="match status" value="1"/>
</dbReference>
<evidence type="ECO:0000313" key="8">
    <source>
        <dbReference type="Proteomes" id="UP000549913"/>
    </source>
</evidence>
<dbReference type="AlphaFoldDB" id="A0A852SSS9"/>
<dbReference type="Gene3D" id="3.90.550.10">
    <property type="entry name" value="Spore Coat Polysaccharide Biosynthesis Protein SpsA, Chain A"/>
    <property type="match status" value="1"/>
</dbReference>
<comment type="caution">
    <text evidence="7">The sequence shown here is derived from an EMBL/GenBank/DDBJ whole genome shotgun (WGS) entry which is preliminary data.</text>
</comment>
<feature type="domain" description="Glycosyltransferase 2-like" evidence="6">
    <location>
        <begin position="25"/>
        <end position="141"/>
    </location>
</feature>
<keyword evidence="4 7" id="KW-0808">Transferase</keyword>
<evidence type="ECO:0000256" key="3">
    <source>
        <dbReference type="ARBA" id="ARBA00022676"/>
    </source>
</evidence>
<dbReference type="GO" id="GO:0016757">
    <property type="term" value="F:glycosyltransferase activity"/>
    <property type="evidence" value="ECO:0007669"/>
    <property type="project" value="UniProtKB-KW"/>
</dbReference>
<protein>
    <submittedName>
        <fullName evidence="7">Glycosyltransferase involved in cell wall biosynthesis</fullName>
    </submittedName>
</protein>
<dbReference type="CDD" id="cd00761">
    <property type="entry name" value="Glyco_tranf_GTA_type"/>
    <property type="match status" value="1"/>
</dbReference>
<sequence length="293" mass="31491">MSGGSRRGSARWGRPAEPPAPEIDVLIPTVGRVAELAVTLAGLAAQDDPPFGVVVSDQSDDFSSARAPAVQAMVRVLAAQGRPVRLEHHVPRRGMAEQRQFLLDAARAPAVLFLDDDVWLEPGQLARLHGALWASGAGFVGAAPQGLSYLADARPHERASFEPWRGAVHPETMRRGAVGFDRLSLHNAANLAHLAADLDLDDEDVVLYRIAWLGGCVLYDTARLREAGGFDFWRDAPPVHSGEDVAAEWRVMERWGGAGVLPSGAVHLEAPTTIPHRPVDLFDVVFAPADPEG</sequence>
<evidence type="ECO:0000256" key="2">
    <source>
        <dbReference type="ARBA" id="ARBA00006739"/>
    </source>
</evidence>
<evidence type="ECO:0000256" key="5">
    <source>
        <dbReference type="SAM" id="MobiDB-lite"/>
    </source>
</evidence>
<evidence type="ECO:0000259" key="6">
    <source>
        <dbReference type="Pfam" id="PF00535"/>
    </source>
</evidence>
<organism evidence="7 8">
    <name type="scientific">Herbiconiux flava</name>
    <dbReference type="NCBI Taxonomy" id="881268"/>
    <lineage>
        <taxon>Bacteria</taxon>
        <taxon>Bacillati</taxon>
        <taxon>Actinomycetota</taxon>
        <taxon>Actinomycetes</taxon>
        <taxon>Micrococcales</taxon>
        <taxon>Microbacteriaceae</taxon>
        <taxon>Herbiconiux</taxon>
    </lineage>
</organism>
<dbReference type="InterPro" id="IPR001173">
    <property type="entry name" value="Glyco_trans_2-like"/>
</dbReference>
<accession>A0A852SSS9</accession>